<accession>A0A2W7QYD6</accession>
<keyword evidence="7" id="KW-1185">Reference proteome</keyword>
<dbReference type="Proteomes" id="UP000321927">
    <property type="component" value="Unassembled WGS sequence"/>
</dbReference>
<keyword evidence="2" id="KW-0472">Membrane</keyword>
<keyword evidence="4" id="KW-0378">Hydrolase</keyword>
<sequence length="1092" mass="126079">MRVPLLNLFISKELVTLFKSVDSYFISRVSQSFYFENKIFVKSGEDFHFGNSNTQDGISKDEFYEKFMEFYASKVNIDSNVNFLHINVFLSLVDREASKSLKVLLDCISDFRETYHLDVRLLVYSLGENFNSIRNTDRVSIEEQLKIQSLNSEKIISLKENTSFISVFIENKNLSGLNIEFSSDDLVRLVYETSCRLAYNYSDIVNLLSTEKIFSFGCSSYYYEVEELREHLEKLACLYVFESAGVQTDEKADNVKVGRIVEQICTENADLYPAFLSWAKSNNLDATQNQTTNVSKFIKYKKSILLEFLKTPQLSIIEKKAIFIQLLGEDNESIVGYNFDNYERFTILDIEYLTAKFFINELNEPISIEEIKVVRQEIQNNKSYKAQKESELKELVRHISKNSTSLDNQFGLKKIIFKSKKFGLSSKAVPLIDDSLFLEFGARDGISIRNNLDFSSYIDDFSEDSISSNEVICFGYLYSYYLKRIGDSQKLSLPYLHFHLESQYGRKEEYSLIEIINVLITAGFSKSQYYLDVEEDPSAEATEDALSRKLDNIKVLKPEQHLFLNALNQGHPIYSKIRVFDSFSSHFEHSHGVVQFPSQSDIESSNEHFHPIILCGYTKYDEKYIYIAKSPWGKEFGSKGFIFLSEDYLFSGSFLDESFIIGNIIGMDTSLKHSVDFESLSFNLQDDTSMASLVTSAINFSQFQILKLEIVYRVKMDKYSQEIQRLLIPANRYSITQQIARKLSDKISHLENQLSSVKKEYEDAKLRNQERLRKKSLYTWLAVGLGVLALIFVTLFIVMAFTFIPGIVSGVSALIFLYYLINLDPAEELQELLNRIRTIEEEVASLRIKLADIFIEGELRGYLLDGFHTLKSNLKDKFHLLSDLIDHIDQDFLDLKLYEDKILNQSGPYQSLIDFSFLRNSISPRIADSYTNVKLFDLLDLHLVESVLEARSNMVANIVKKNESDFQNILSGFKLNEYLFGTKNYTHLPNPKSLDFYANRLQRYSKPFIFMNSSVGSNNNLVSRLCFLPQKVDNDNDLNRDIRNHFDFPPLFMEFGNNFQSIAHFQLIEIPLLSNLVIASQTKRLFGDDISI</sequence>
<evidence type="ECO:0000313" key="4">
    <source>
        <dbReference type="EMBL" id="PZX52126.1"/>
    </source>
</evidence>
<dbReference type="EMBL" id="VORV01000015">
    <property type="protein sequence ID" value="TXD76111.1"/>
    <property type="molecule type" value="Genomic_DNA"/>
</dbReference>
<evidence type="ECO:0000313" key="7">
    <source>
        <dbReference type="Proteomes" id="UP000321927"/>
    </source>
</evidence>
<dbReference type="InterPro" id="IPR038765">
    <property type="entry name" value="Papain-like_cys_pep_sf"/>
</dbReference>
<keyword evidence="2" id="KW-0812">Transmembrane</keyword>
<reference evidence="5 7" key="2">
    <citation type="submission" date="2019-08" db="EMBL/GenBank/DDBJ databases">
        <title>Genome of Algoriphagus ratkowskyi IC026.</title>
        <authorList>
            <person name="Bowman J.P."/>
        </authorList>
    </citation>
    <scope>NUCLEOTIDE SEQUENCE [LARGE SCALE GENOMIC DNA]</scope>
    <source>
        <strain evidence="5 7">IC026</strain>
    </source>
</reference>
<dbReference type="GO" id="GO:0008234">
    <property type="term" value="F:cysteine-type peptidase activity"/>
    <property type="evidence" value="ECO:0007669"/>
    <property type="project" value="InterPro"/>
</dbReference>
<evidence type="ECO:0000313" key="5">
    <source>
        <dbReference type="EMBL" id="TXD76111.1"/>
    </source>
</evidence>
<dbReference type="AlphaFoldDB" id="A0A2W7QYD6"/>
<protein>
    <submittedName>
        <fullName evidence="4">Papain like protease</fullName>
    </submittedName>
</protein>
<evidence type="ECO:0000259" key="3">
    <source>
        <dbReference type="Pfam" id="PF00112"/>
    </source>
</evidence>
<dbReference type="Proteomes" id="UP000249115">
    <property type="component" value="Unassembled WGS sequence"/>
</dbReference>
<dbReference type="Pfam" id="PF00112">
    <property type="entry name" value="Peptidase_C1"/>
    <property type="match status" value="1"/>
</dbReference>
<keyword evidence="4" id="KW-0645">Protease</keyword>
<gene>
    <name evidence="5" type="ORF">ESW18_17740</name>
    <name evidence="4" type="ORF">LV84_03535</name>
</gene>
<dbReference type="InterPro" id="IPR000668">
    <property type="entry name" value="Peptidase_C1A_C"/>
</dbReference>
<feature type="coiled-coil region" evidence="1">
    <location>
        <begin position="740"/>
        <end position="767"/>
    </location>
</feature>
<proteinExistence type="predicted"/>
<evidence type="ECO:0000256" key="2">
    <source>
        <dbReference type="SAM" id="Phobius"/>
    </source>
</evidence>
<keyword evidence="2" id="KW-1133">Transmembrane helix</keyword>
<dbReference type="Gene3D" id="3.90.70.10">
    <property type="entry name" value="Cysteine proteinases"/>
    <property type="match status" value="1"/>
</dbReference>
<dbReference type="RefSeq" id="WP_111357181.1">
    <property type="nucleotide sequence ID" value="NZ_MSSV01000020.1"/>
</dbReference>
<feature type="domain" description="Peptidase C1A papain C-terminal" evidence="3">
    <location>
        <begin position="539"/>
        <end position="646"/>
    </location>
</feature>
<dbReference type="EMBL" id="QKZU01000016">
    <property type="protein sequence ID" value="PZX52126.1"/>
    <property type="molecule type" value="Genomic_DNA"/>
</dbReference>
<feature type="transmembrane region" description="Helical" evidence="2">
    <location>
        <begin position="777"/>
        <end position="797"/>
    </location>
</feature>
<evidence type="ECO:0000256" key="1">
    <source>
        <dbReference type="SAM" id="Coils"/>
    </source>
</evidence>
<dbReference type="SUPFAM" id="SSF54001">
    <property type="entry name" value="Cysteine proteinases"/>
    <property type="match status" value="1"/>
</dbReference>
<name>A0A2W7QYD6_9BACT</name>
<comment type="caution">
    <text evidence="4">The sequence shown here is derived from an EMBL/GenBank/DDBJ whole genome shotgun (WGS) entry which is preliminary data.</text>
</comment>
<reference evidence="4 6" key="1">
    <citation type="submission" date="2018-06" db="EMBL/GenBank/DDBJ databases">
        <title>Genomic Encyclopedia of Archaeal and Bacterial Type Strains, Phase II (KMG-II): from individual species to whole genera.</title>
        <authorList>
            <person name="Goeker M."/>
        </authorList>
    </citation>
    <scope>NUCLEOTIDE SEQUENCE [LARGE SCALE GENOMIC DNA]</scope>
    <source>
        <strain evidence="4 6">DSM 22686</strain>
    </source>
</reference>
<dbReference type="OrthoDB" id="9814054at2"/>
<dbReference type="GO" id="GO:0006508">
    <property type="term" value="P:proteolysis"/>
    <property type="evidence" value="ECO:0007669"/>
    <property type="project" value="UniProtKB-KW"/>
</dbReference>
<feature type="transmembrane region" description="Helical" evidence="2">
    <location>
        <begin position="803"/>
        <end position="821"/>
    </location>
</feature>
<organism evidence="4 6">
    <name type="scientific">Algoriphagus ratkowskyi</name>
    <dbReference type="NCBI Taxonomy" id="57028"/>
    <lineage>
        <taxon>Bacteria</taxon>
        <taxon>Pseudomonadati</taxon>
        <taxon>Bacteroidota</taxon>
        <taxon>Cytophagia</taxon>
        <taxon>Cytophagales</taxon>
        <taxon>Cyclobacteriaceae</taxon>
        <taxon>Algoriphagus</taxon>
    </lineage>
</organism>
<keyword evidence="1" id="KW-0175">Coiled coil</keyword>
<evidence type="ECO:0000313" key="6">
    <source>
        <dbReference type="Proteomes" id="UP000249115"/>
    </source>
</evidence>